<dbReference type="EMBL" id="JACIDM010000002">
    <property type="protein sequence ID" value="MBB4083229.1"/>
    <property type="molecule type" value="Genomic_DNA"/>
</dbReference>
<gene>
    <name evidence="1" type="ORF">GGR12_002095</name>
</gene>
<dbReference type="Proteomes" id="UP000529946">
    <property type="component" value="Unassembled WGS sequence"/>
</dbReference>
<sequence length="51" mass="5842">MTGDHIVASKVGESGTLWEVTGRYFKARGHDEYVVLIVQERDARPDEVEFF</sequence>
<proteinExistence type="predicted"/>
<accession>A0A7W6JDQ4</accession>
<evidence type="ECO:0000313" key="2">
    <source>
        <dbReference type="Proteomes" id="UP000529946"/>
    </source>
</evidence>
<organism evidence="1 2">
    <name type="scientific">Brevundimonas lenta</name>
    <dbReference type="NCBI Taxonomy" id="424796"/>
    <lineage>
        <taxon>Bacteria</taxon>
        <taxon>Pseudomonadati</taxon>
        <taxon>Pseudomonadota</taxon>
        <taxon>Alphaproteobacteria</taxon>
        <taxon>Caulobacterales</taxon>
        <taxon>Caulobacteraceae</taxon>
        <taxon>Brevundimonas</taxon>
    </lineage>
</organism>
<comment type="caution">
    <text evidence="1">The sequence shown here is derived from an EMBL/GenBank/DDBJ whole genome shotgun (WGS) entry which is preliminary data.</text>
</comment>
<dbReference type="AlphaFoldDB" id="A0A7W6JDQ4"/>
<reference evidence="1 2" key="1">
    <citation type="submission" date="2020-08" db="EMBL/GenBank/DDBJ databases">
        <title>Genomic Encyclopedia of Type Strains, Phase IV (KMG-IV): sequencing the most valuable type-strain genomes for metagenomic binning, comparative biology and taxonomic classification.</title>
        <authorList>
            <person name="Goeker M."/>
        </authorList>
    </citation>
    <scope>NUCLEOTIDE SEQUENCE [LARGE SCALE GENOMIC DNA]</scope>
    <source>
        <strain evidence="1 2">DSM 23960</strain>
    </source>
</reference>
<keyword evidence="2" id="KW-1185">Reference proteome</keyword>
<dbReference type="RefSeq" id="WP_183204346.1">
    <property type="nucleotide sequence ID" value="NZ_BAAAER010000001.1"/>
</dbReference>
<evidence type="ECO:0000313" key="1">
    <source>
        <dbReference type="EMBL" id="MBB4083229.1"/>
    </source>
</evidence>
<protein>
    <submittedName>
        <fullName evidence="1">Uncharacterized protein</fullName>
    </submittedName>
</protein>
<name>A0A7W6JDQ4_9CAUL</name>